<proteinExistence type="predicted"/>
<dbReference type="EMBL" id="FUXK01000005">
    <property type="protein sequence ID" value="SJZ59639.1"/>
    <property type="molecule type" value="Genomic_DNA"/>
</dbReference>
<feature type="compositionally biased region" description="Gly residues" evidence="1">
    <location>
        <begin position="339"/>
        <end position="350"/>
    </location>
</feature>
<dbReference type="Proteomes" id="UP000190065">
    <property type="component" value="Unassembled WGS sequence"/>
</dbReference>
<feature type="region of interest" description="Disordered" evidence="1">
    <location>
        <begin position="321"/>
        <end position="367"/>
    </location>
</feature>
<evidence type="ECO:0000313" key="2">
    <source>
        <dbReference type="EMBL" id="SJZ59639.1"/>
    </source>
</evidence>
<gene>
    <name evidence="2" type="ORF">SAMN02745202_00558</name>
</gene>
<organism evidence="2 3">
    <name type="scientific">Segatella oulorum</name>
    <dbReference type="NCBI Taxonomy" id="28136"/>
    <lineage>
        <taxon>Bacteria</taxon>
        <taxon>Pseudomonadati</taxon>
        <taxon>Bacteroidota</taxon>
        <taxon>Bacteroidia</taxon>
        <taxon>Bacteroidales</taxon>
        <taxon>Prevotellaceae</taxon>
        <taxon>Segatella</taxon>
    </lineage>
</organism>
<protein>
    <recommendedName>
        <fullName evidence="4">Hemagglutinin protein HagB</fullName>
    </recommendedName>
</protein>
<dbReference type="Pfam" id="PF19775">
    <property type="entry name" value="DUF6261"/>
    <property type="match status" value="1"/>
</dbReference>
<dbReference type="RefSeq" id="WP_025071290.1">
    <property type="nucleotide sequence ID" value="NZ_FUXK01000005.1"/>
</dbReference>
<evidence type="ECO:0008006" key="4">
    <source>
        <dbReference type="Google" id="ProtNLM"/>
    </source>
</evidence>
<sequence length="367" mass="40996">MKTLKPFTLPKLIKFNGSNCSNYSNALHAQFHQTLHDLVKAATPKKWLITADLLDAWKERIDMETDIAEEAKQSALTEALLEKDVERDSYVTHILKLIDEFQRSPLKTMHEAARQLAPIMRVYNGVQREPAEVETEKLNGLELDLAKHSAETATLGLTTLINAMHTANAEYQALRSQRREEAIAADLPAARRVRREADDILEVVQAYVKEAFLQAADDAEKQKMEHLAEQMNRAIDDFRTTFNQREAQRLNNKDKEEEKNRTMLAPFIPALEEHLQLATGSITPTGKTRSVSKRKVFELRVSGRDESLWVALKNKALVEVKIPEKKNGKKPTTPKNGKNNGGKSGGGNGQGSASVTPKPSANPSGEN</sequence>
<dbReference type="InterPro" id="IPR046228">
    <property type="entry name" value="DUF6261"/>
</dbReference>
<reference evidence="2 3" key="1">
    <citation type="submission" date="2017-02" db="EMBL/GenBank/DDBJ databases">
        <authorList>
            <person name="Peterson S.W."/>
        </authorList>
    </citation>
    <scope>NUCLEOTIDE SEQUENCE [LARGE SCALE GENOMIC DNA]</scope>
    <source>
        <strain evidence="2 3">ATCC 43324</strain>
    </source>
</reference>
<evidence type="ECO:0000313" key="3">
    <source>
        <dbReference type="Proteomes" id="UP000190065"/>
    </source>
</evidence>
<accession>A0A1T4LY18</accession>
<dbReference type="AlphaFoldDB" id="A0A1T4LY18"/>
<feature type="compositionally biased region" description="Polar residues" evidence="1">
    <location>
        <begin position="353"/>
        <end position="367"/>
    </location>
</feature>
<name>A0A1T4LY18_9BACT</name>
<evidence type="ECO:0000256" key="1">
    <source>
        <dbReference type="SAM" id="MobiDB-lite"/>
    </source>
</evidence>